<feature type="region of interest" description="Disordered" evidence="1">
    <location>
        <begin position="27"/>
        <end position="46"/>
    </location>
</feature>
<evidence type="ECO:0000256" key="2">
    <source>
        <dbReference type="SAM" id="SignalP"/>
    </source>
</evidence>
<sequence length="353" mass="37279">MKFRTTLGLIATILALPVYAQESAVTAPTSKNPIGTGNAEPAKNSDTAAREALAKKEGDADNTTLLKQTLTSVDKDYTLIKRGSFQLTYDLNYGYNGQEKIITDPASGTNAISYIDNVDAHTLTNTFSMDYGLMNNLTGNFTLPVVSKYTQSRLLDGISNSFGDISFGLRFQPFEAKRDTTSVTANASIRLPTGTSPFKVVAGSGMATGSGVTALSGGFNVNKIVDPVAIFGSLNLTYSLPAKKLSQVIGSHVMTEVRPGLTFGFGAGFAYALSYAITTSVSFQESIAAGSKLRFTDGVTTTAVKTTPQTSGVLSLGLGYRLSPKTTLNTSVGIGLTANAPNFTIDMTLPLWF</sequence>
<organism evidence="3 4">
    <name type="scientific">Undibacterium piscinae</name>
    <dbReference type="NCBI Taxonomy" id="2495591"/>
    <lineage>
        <taxon>Bacteria</taxon>
        <taxon>Pseudomonadati</taxon>
        <taxon>Pseudomonadota</taxon>
        <taxon>Betaproteobacteria</taxon>
        <taxon>Burkholderiales</taxon>
        <taxon>Oxalobacteraceae</taxon>
        <taxon>Undibacterium</taxon>
    </lineage>
</organism>
<evidence type="ECO:0000313" key="4">
    <source>
        <dbReference type="Proteomes" id="UP000274350"/>
    </source>
</evidence>
<dbReference type="Proteomes" id="UP000274350">
    <property type="component" value="Chromosome"/>
</dbReference>
<dbReference type="EMBL" id="CP051152">
    <property type="protein sequence ID" value="QJQ04660.1"/>
    <property type="molecule type" value="Genomic_DNA"/>
</dbReference>
<name>A0A6M4A1F3_9BURK</name>
<proteinExistence type="predicted"/>
<protein>
    <submittedName>
        <fullName evidence="3">Transporter</fullName>
    </submittedName>
</protein>
<accession>A0A6M4A1F3</accession>
<keyword evidence="4" id="KW-1185">Reference proteome</keyword>
<dbReference type="OrthoDB" id="5297564at2"/>
<keyword evidence="2" id="KW-0732">Signal</keyword>
<evidence type="ECO:0000313" key="3">
    <source>
        <dbReference type="EMBL" id="QJQ04660.1"/>
    </source>
</evidence>
<dbReference type="SUPFAM" id="SSF56935">
    <property type="entry name" value="Porins"/>
    <property type="match status" value="1"/>
</dbReference>
<feature type="chain" id="PRO_5027114282" evidence="2">
    <location>
        <begin position="21"/>
        <end position="353"/>
    </location>
</feature>
<gene>
    <name evidence="3" type="ORF">EJG51_000990</name>
</gene>
<reference evidence="3 4" key="1">
    <citation type="journal article" date="2019" name="Int. J. Syst. Evol. Microbiol.">
        <title>Undibacterium piscinae sp. nov., isolated from Korean shiner intestine.</title>
        <authorList>
            <person name="Lee S.Y."/>
            <person name="Kang W."/>
            <person name="Kim P.S."/>
            <person name="Kim H.S."/>
            <person name="Sung H."/>
            <person name="Shin N.R."/>
            <person name="Whon T.W."/>
            <person name="Yun J.H."/>
            <person name="Lee J.Y."/>
            <person name="Lee J.Y."/>
            <person name="Jung M.J."/>
            <person name="Jeong Y.S."/>
            <person name="Tak E.J."/>
            <person name="Han J.E."/>
            <person name="Hyun D.W."/>
            <person name="Kang M.S."/>
            <person name="Lee K.E."/>
            <person name="Lee B.H."/>
            <person name="Bae J.W."/>
        </authorList>
    </citation>
    <scope>NUCLEOTIDE SEQUENCE [LARGE SCALE GENOMIC DNA]</scope>
    <source>
        <strain evidence="3 4">S11R28</strain>
    </source>
</reference>
<dbReference type="InterPro" id="IPR025737">
    <property type="entry name" value="FApF"/>
</dbReference>
<dbReference type="AlphaFoldDB" id="A0A6M4A1F3"/>
<dbReference type="KEGG" id="upi:EJG51_000990"/>
<dbReference type="Pfam" id="PF13557">
    <property type="entry name" value="Phenol_MetA_deg"/>
    <property type="match status" value="1"/>
</dbReference>
<feature type="signal peptide" evidence="2">
    <location>
        <begin position="1"/>
        <end position="20"/>
    </location>
</feature>
<evidence type="ECO:0000256" key="1">
    <source>
        <dbReference type="SAM" id="MobiDB-lite"/>
    </source>
</evidence>